<accession>K1Q7T8</accession>
<organism evidence="1">
    <name type="scientific">Magallana gigas</name>
    <name type="common">Pacific oyster</name>
    <name type="synonym">Crassostrea gigas</name>
    <dbReference type="NCBI Taxonomy" id="29159"/>
    <lineage>
        <taxon>Eukaryota</taxon>
        <taxon>Metazoa</taxon>
        <taxon>Spiralia</taxon>
        <taxon>Lophotrochozoa</taxon>
        <taxon>Mollusca</taxon>
        <taxon>Bivalvia</taxon>
        <taxon>Autobranchia</taxon>
        <taxon>Pteriomorphia</taxon>
        <taxon>Ostreida</taxon>
        <taxon>Ostreoidea</taxon>
        <taxon>Ostreidae</taxon>
        <taxon>Magallana</taxon>
    </lineage>
</organism>
<dbReference type="EMBL" id="JH819015">
    <property type="protein sequence ID" value="EKC24910.1"/>
    <property type="molecule type" value="Genomic_DNA"/>
</dbReference>
<dbReference type="InParanoid" id="K1Q7T8"/>
<gene>
    <name evidence="1" type="ORF">CGI_10008259</name>
</gene>
<evidence type="ECO:0000313" key="1">
    <source>
        <dbReference type="EMBL" id="EKC24910.1"/>
    </source>
</evidence>
<dbReference type="AlphaFoldDB" id="K1Q7T8"/>
<dbReference type="HOGENOM" id="CLU_2280105_0_0_1"/>
<sequence>MDATNAGKEETPCNDFDETLDLEKRLSKQFEEVLKLIQEDAFWNNVGEGIEKTYPEIKKLLKERMKDLEKRDCEIVVAGIRGKNNCGLCPCAYGMESRFRFK</sequence>
<reference evidence="1" key="1">
    <citation type="journal article" date="2012" name="Nature">
        <title>The oyster genome reveals stress adaptation and complexity of shell formation.</title>
        <authorList>
            <person name="Zhang G."/>
            <person name="Fang X."/>
            <person name="Guo X."/>
            <person name="Li L."/>
            <person name="Luo R."/>
            <person name="Xu F."/>
            <person name="Yang P."/>
            <person name="Zhang L."/>
            <person name="Wang X."/>
            <person name="Qi H."/>
            <person name="Xiong Z."/>
            <person name="Que H."/>
            <person name="Xie Y."/>
            <person name="Holland P.W."/>
            <person name="Paps J."/>
            <person name="Zhu Y."/>
            <person name="Wu F."/>
            <person name="Chen Y."/>
            <person name="Wang J."/>
            <person name="Peng C."/>
            <person name="Meng J."/>
            <person name="Yang L."/>
            <person name="Liu J."/>
            <person name="Wen B."/>
            <person name="Zhang N."/>
            <person name="Huang Z."/>
            <person name="Zhu Q."/>
            <person name="Feng Y."/>
            <person name="Mount A."/>
            <person name="Hedgecock D."/>
            <person name="Xu Z."/>
            <person name="Liu Y."/>
            <person name="Domazet-Loso T."/>
            <person name="Du Y."/>
            <person name="Sun X."/>
            <person name="Zhang S."/>
            <person name="Liu B."/>
            <person name="Cheng P."/>
            <person name="Jiang X."/>
            <person name="Li J."/>
            <person name="Fan D."/>
            <person name="Wang W."/>
            <person name="Fu W."/>
            <person name="Wang T."/>
            <person name="Wang B."/>
            <person name="Zhang J."/>
            <person name="Peng Z."/>
            <person name="Li Y."/>
            <person name="Li N."/>
            <person name="Wang J."/>
            <person name="Chen M."/>
            <person name="He Y."/>
            <person name="Tan F."/>
            <person name="Song X."/>
            <person name="Zheng Q."/>
            <person name="Huang R."/>
            <person name="Yang H."/>
            <person name="Du X."/>
            <person name="Chen L."/>
            <person name="Yang M."/>
            <person name="Gaffney P.M."/>
            <person name="Wang S."/>
            <person name="Luo L."/>
            <person name="She Z."/>
            <person name="Ming Y."/>
            <person name="Huang W."/>
            <person name="Zhang S."/>
            <person name="Huang B."/>
            <person name="Zhang Y."/>
            <person name="Qu T."/>
            <person name="Ni P."/>
            <person name="Miao G."/>
            <person name="Wang J."/>
            <person name="Wang Q."/>
            <person name="Steinberg C.E."/>
            <person name="Wang H."/>
            <person name="Li N."/>
            <person name="Qian L."/>
            <person name="Zhang G."/>
            <person name="Li Y."/>
            <person name="Yang H."/>
            <person name="Liu X."/>
            <person name="Wang J."/>
            <person name="Yin Y."/>
            <person name="Wang J."/>
        </authorList>
    </citation>
    <scope>NUCLEOTIDE SEQUENCE [LARGE SCALE GENOMIC DNA]</scope>
    <source>
        <strain evidence="1">05x7-T-G4-1.051#20</strain>
    </source>
</reference>
<proteinExistence type="predicted"/>
<name>K1Q7T8_MAGGI</name>
<protein>
    <submittedName>
        <fullName evidence="1">Uncharacterized protein</fullName>
    </submittedName>
</protein>